<feature type="region of interest" description="Disordered" evidence="1">
    <location>
        <begin position="274"/>
        <end position="300"/>
    </location>
</feature>
<dbReference type="EMBL" id="OP933689">
    <property type="protein sequence ID" value="WAQ80621.1"/>
    <property type="molecule type" value="Genomic_DNA"/>
</dbReference>
<proteinExistence type="predicted"/>
<evidence type="ECO:0000256" key="1">
    <source>
        <dbReference type="SAM" id="MobiDB-lite"/>
    </source>
</evidence>
<evidence type="ECO:0000313" key="2">
    <source>
        <dbReference type="EMBL" id="WAQ80621.1"/>
    </source>
</evidence>
<feature type="compositionally biased region" description="Basic residues" evidence="1">
    <location>
        <begin position="277"/>
        <end position="300"/>
    </location>
</feature>
<protein>
    <submittedName>
        <fullName evidence="2">PreC/core protein</fullName>
    </submittedName>
</protein>
<dbReference type="GO" id="GO:0005198">
    <property type="term" value="F:structural molecule activity"/>
    <property type="evidence" value="ECO:0007669"/>
    <property type="project" value="InterPro"/>
</dbReference>
<accession>A0A9E9JNA1</accession>
<reference evidence="2" key="1">
    <citation type="submission" date="2022-11" db="EMBL/GenBank/DDBJ databases">
        <title>Viral composition of fish in Lhasa River revealed by metagenomics.</title>
        <authorList>
            <person name="Xi Y."/>
            <person name="Zhang W."/>
        </authorList>
    </citation>
    <scope>NUCLEOTIDE SEQUENCE</scope>
    <source>
        <strain evidence="2">Fi101hepa1</strain>
    </source>
</reference>
<sequence length="300" mass="33907">MNKVPTIPELYGDIELLPPDIFPSNLVIGEQVLVLLTGIDKLSQAKTEIQQQLWVLRRILQDYRNQKETFFQRTQGSIAYLRALINNGLIKVQRQGGGEDTFHIIEPYVNLGEVENAVNSWNFNNVQQIPPALFTFDAGYIAADADIIGSQLAEVSDAYICAEPSGPFSVTTQTAIDQLYARTGNASSPTELTFPTIIENVNRLLETYEQQFNVQEGPNRSLFYVFKRMWYLVMCSQFGKAATDCYIKKVVIWISTAPNYRPAVPGVEIKCATIKTTPRKNNKPPKKHRPRKRSPSPKKH</sequence>
<name>A0A9E9JNA1_HBV</name>
<dbReference type="InterPro" id="IPR002006">
    <property type="entry name" value="Hepatitis_core"/>
</dbReference>
<dbReference type="Pfam" id="PF00906">
    <property type="entry name" value="Hepatitis_core"/>
    <property type="match status" value="1"/>
</dbReference>
<organism evidence="2">
    <name type="scientific">Fish-associated hepatitis B virus</name>
    <dbReference type="NCBI Taxonomy" id="3003970"/>
    <lineage>
        <taxon>Viruses</taxon>
        <taxon>Riboviria</taxon>
        <taxon>Pararnavirae</taxon>
        <taxon>Artverviricota</taxon>
        <taxon>Revtraviricetes</taxon>
        <taxon>Blubervirales</taxon>
        <taxon>Hepadnaviridae</taxon>
        <taxon>Orthohepadnavirus</taxon>
        <taxon>Orthohepadnavirus hominoidei</taxon>
        <taxon>Hepatitis B virus</taxon>
    </lineage>
</organism>